<dbReference type="HOGENOM" id="CLU_3268431_0_0_4"/>
<sequence length="41" mass="4482">MFGNGAIAGANTRAGHLSIAHLNVFIKNRSDFARYFLTCII</sequence>
<evidence type="ECO:0000313" key="2">
    <source>
        <dbReference type="Proteomes" id="UP000030302"/>
    </source>
</evidence>
<gene>
    <name evidence="1" type="ORF">LT85_2113</name>
</gene>
<dbReference type="EMBL" id="CP009962">
    <property type="protein sequence ID" value="AIY41271.1"/>
    <property type="molecule type" value="Genomic_DNA"/>
</dbReference>
<organism evidence="1 2">
    <name type="scientific">Collimonas arenae</name>
    <dbReference type="NCBI Taxonomy" id="279058"/>
    <lineage>
        <taxon>Bacteria</taxon>
        <taxon>Pseudomonadati</taxon>
        <taxon>Pseudomonadota</taxon>
        <taxon>Betaproteobacteria</taxon>
        <taxon>Burkholderiales</taxon>
        <taxon>Oxalobacteraceae</taxon>
        <taxon>Collimonas</taxon>
    </lineage>
</organism>
<dbReference type="Proteomes" id="UP000030302">
    <property type="component" value="Chromosome"/>
</dbReference>
<protein>
    <submittedName>
        <fullName evidence="1">Uncharacterized protein</fullName>
    </submittedName>
</protein>
<dbReference type="KEGG" id="care:LT85_2113"/>
<name>A0A0A1F9W1_9BURK</name>
<reference evidence="2" key="1">
    <citation type="journal article" date="2014" name="Soil Biol. Biochem.">
        <title>Structure and function of bacterial communities in ageing soils: Insights from the Mendocino ecological staircase.</title>
        <authorList>
            <person name="Uroz S."/>
            <person name="Tech J.J."/>
            <person name="Sawaya N.A."/>
            <person name="Frey-Klett P."/>
            <person name="Leveau J.H.J."/>
        </authorList>
    </citation>
    <scope>NUCLEOTIDE SEQUENCE [LARGE SCALE GENOMIC DNA]</scope>
    <source>
        <strain evidence="2">Cal35</strain>
    </source>
</reference>
<proteinExistence type="predicted"/>
<keyword evidence="2" id="KW-1185">Reference proteome</keyword>
<accession>A0A0A1F9W1</accession>
<evidence type="ECO:0000313" key="1">
    <source>
        <dbReference type="EMBL" id="AIY41271.1"/>
    </source>
</evidence>
<dbReference type="AlphaFoldDB" id="A0A0A1F9W1"/>